<reference evidence="10 11" key="1">
    <citation type="submission" date="2017-05" db="EMBL/GenBank/DDBJ databases">
        <title>Acinetobacter populi ANC 5415 (= PBJ7), whole genome shotgun sequencing project.</title>
        <authorList>
            <person name="Nemec A."/>
            <person name="Radolfova-Krizova L."/>
        </authorList>
    </citation>
    <scope>NUCLEOTIDE SEQUENCE [LARGE SCALE GENOMIC DNA]</scope>
    <source>
        <strain evidence="10 11">PBJ7</strain>
    </source>
</reference>
<keyword evidence="6 8" id="KW-0472">Membrane</keyword>
<dbReference type="PANTHER" id="PTHR48023">
    <property type="entry name" value="D-XYLOSE-PROTON SYMPORTER-LIKE 2"/>
    <property type="match status" value="1"/>
</dbReference>
<proteinExistence type="inferred from homology"/>
<feature type="transmembrane region" description="Helical" evidence="8">
    <location>
        <begin position="55"/>
        <end position="76"/>
    </location>
</feature>
<feature type="transmembrane region" description="Helical" evidence="8">
    <location>
        <begin position="381"/>
        <end position="403"/>
    </location>
</feature>
<dbReference type="Gene3D" id="1.20.1250.20">
    <property type="entry name" value="MFS general substrate transporter like domains"/>
    <property type="match status" value="1"/>
</dbReference>
<evidence type="ECO:0000259" key="9">
    <source>
        <dbReference type="PROSITE" id="PS50850"/>
    </source>
</evidence>
<dbReference type="RefSeq" id="WP_087621544.1">
    <property type="nucleotide sequence ID" value="NZ_NEXX01000006.1"/>
</dbReference>
<dbReference type="NCBIfam" id="TIGR00879">
    <property type="entry name" value="SP"/>
    <property type="match status" value="1"/>
</dbReference>
<dbReference type="PROSITE" id="PS00216">
    <property type="entry name" value="SUGAR_TRANSPORT_1"/>
    <property type="match status" value="1"/>
</dbReference>
<feature type="transmembrane region" description="Helical" evidence="8">
    <location>
        <begin position="319"/>
        <end position="342"/>
    </location>
</feature>
<dbReference type="PROSITE" id="PS50850">
    <property type="entry name" value="MFS"/>
    <property type="match status" value="1"/>
</dbReference>
<feature type="transmembrane region" description="Helical" evidence="8">
    <location>
        <begin position="12"/>
        <end position="35"/>
    </location>
</feature>
<evidence type="ECO:0000256" key="8">
    <source>
        <dbReference type="SAM" id="Phobius"/>
    </source>
</evidence>
<dbReference type="GO" id="GO:0022857">
    <property type="term" value="F:transmembrane transporter activity"/>
    <property type="evidence" value="ECO:0007669"/>
    <property type="project" value="InterPro"/>
</dbReference>
<gene>
    <name evidence="10" type="ORF">CAP51_14865</name>
</gene>
<keyword evidence="4 8" id="KW-0812">Transmembrane</keyword>
<evidence type="ECO:0000313" key="11">
    <source>
        <dbReference type="Proteomes" id="UP000196536"/>
    </source>
</evidence>
<dbReference type="InterPro" id="IPR005828">
    <property type="entry name" value="MFS_sugar_transport-like"/>
</dbReference>
<feature type="transmembrane region" description="Helical" evidence="8">
    <location>
        <begin position="83"/>
        <end position="102"/>
    </location>
</feature>
<organism evidence="10 11">
    <name type="scientific">Acinetobacter populi</name>
    <dbReference type="NCBI Taxonomy" id="1582270"/>
    <lineage>
        <taxon>Bacteria</taxon>
        <taxon>Pseudomonadati</taxon>
        <taxon>Pseudomonadota</taxon>
        <taxon>Gammaproteobacteria</taxon>
        <taxon>Moraxellales</taxon>
        <taxon>Moraxellaceae</taxon>
        <taxon>Acinetobacter</taxon>
    </lineage>
</organism>
<keyword evidence="3 7" id="KW-0813">Transport</keyword>
<feature type="transmembrane region" description="Helical" evidence="8">
    <location>
        <begin position="291"/>
        <end position="312"/>
    </location>
</feature>
<dbReference type="Pfam" id="PF00083">
    <property type="entry name" value="Sugar_tr"/>
    <property type="match status" value="1"/>
</dbReference>
<feature type="transmembrane region" description="Helical" evidence="8">
    <location>
        <begin position="141"/>
        <end position="159"/>
    </location>
</feature>
<dbReference type="EMBL" id="NEXX01000006">
    <property type="protein sequence ID" value="OUY05991.1"/>
    <property type="molecule type" value="Genomic_DNA"/>
</dbReference>
<evidence type="ECO:0000256" key="2">
    <source>
        <dbReference type="ARBA" id="ARBA00010992"/>
    </source>
</evidence>
<dbReference type="GO" id="GO:0016020">
    <property type="term" value="C:membrane"/>
    <property type="evidence" value="ECO:0007669"/>
    <property type="project" value="UniProtKB-SubCell"/>
</dbReference>
<evidence type="ECO:0000313" key="10">
    <source>
        <dbReference type="EMBL" id="OUY05991.1"/>
    </source>
</evidence>
<dbReference type="InterPro" id="IPR003663">
    <property type="entry name" value="Sugar/inositol_transpt"/>
</dbReference>
<dbReference type="InterPro" id="IPR050820">
    <property type="entry name" value="MFS_Sugar_Transporter"/>
</dbReference>
<name>A0A1Z9YUV7_9GAMM</name>
<sequence length="458" mass="50939">MGKYINFFRQNIAVFYAILIASVAGFSFGMENGIVSGALSSLKKEFLLSSFMEGWVVGSLMVGAIIGTIISAPIATKIGRRKTLIFSALCFLISVSITIFTWNVLGLIIGRMLLGFSVGMLTFSAPLYISEIAPEKYRGRAISTFQFMISFGVFFSYFSNWSLHFFESWRLMYSALYIPGILLLIGSLIVPKSPRWLIAHGNYTEAFNILCKLGHTKTSAKNELDQIKETIASTKVNQGLQLFLNNKYFRKSVFLGVSLQTIQQLTGVNIILIFGPKIFELAGFNSDSSQLFSTLIIGLFFLLSTFMAIFLVDRLGRKPLLYIGFITIILGLAFLSIGILYLIPIVSIISIIIFIVGFGTSAGPVIWTLCSEIQPSHGREFGVSCSTLSNWAVNSLIATYFLVLNDIFGIVNILNFLVLLNIFFLLIFYFFVPETKNISLETIESNLLKGKKLRNIGL</sequence>
<evidence type="ECO:0000256" key="3">
    <source>
        <dbReference type="ARBA" id="ARBA00022448"/>
    </source>
</evidence>
<feature type="transmembrane region" description="Helical" evidence="8">
    <location>
        <begin position="348"/>
        <end position="369"/>
    </location>
</feature>
<accession>A0A1Z9YUV7</accession>
<evidence type="ECO:0000256" key="7">
    <source>
        <dbReference type="RuleBase" id="RU003346"/>
    </source>
</evidence>
<dbReference type="SUPFAM" id="SSF103473">
    <property type="entry name" value="MFS general substrate transporter"/>
    <property type="match status" value="1"/>
</dbReference>
<comment type="caution">
    <text evidence="10">The sequence shown here is derived from an EMBL/GenBank/DDBJ whole genome shotgun (WGS) entry which is preliminary data.</text>
</comment>
<feature type="transmembrane region" description="Helical" evidence="8">
    <location>
        <begin position="171"/>
        <end position="190"/>
    </location>
</feature>
<dbReference type="InterPro" id="IPR036259">
    <property type="entry name" value="MFS_trans_sf"/>
</dbReference>
<evidence type="ECO:0000256" key="4">
    <source>
        <dbReference type="ARBA" id="ARBA00022692"/>
    </source>
</evidence>
<comment type="subcellular location">
    <subcellularLocation>
        <location evidence="1">Membrane</location>
        <topology evidence="1">Multi-pass membrane protein</topology>
    </subcellularLocation>
</comment>
<feature type="transmembrane region" description="Helical" evidence="8">
    <location>
        <begin position="253"/>
        <end position="279"/>
    </location>
</feature>
<evidence type="ECO:0000256" key="6">
    <source>
        <dbReference type="ARBA" id="ARBA00023136"/>
    </source>
</evidence>
<keyword evidence="11" id="KW-1185">Reference proteome</keyword>
<dbReference type="OrthoDB" id="5368493at2"/>
<dbReference type="PANTHER" id="PTHR48023:SF4">
    <property type="entry name" value="D-XYLOSE-PROTON SYMPORTER-LIKE 2"/>
    <property type="match status" value="1"/>
</dbReference>
<dbReference type="PRINTS" id="PR00171">
    <property type="entry name" value="SUGRTRNSPORT"/>
</dbReference>
<dbReference type="PROSITE" id="PS00217">
    <property type="entry name" value="SUGAR_TRANSPORT_2"/>
    <property type="match status" value="1"/>
</dbReference>
<dbReference type="Proteomes" id="UP000196536">
    <property type="component" value="Unassembled WGS sequence"/>
</dbReference>
<keyword evidence="5 8" id="KW-1133">Transmembrane helix</keyword>
<protein>
    <recommendedName>
        <fullName evidence="9">Major facilitator superfamily (MFS) profile domain-containing protein</fullName>
    </recommendedName>
</protein>
<evidence type="ECO:0000256" key="5">
    <source>
        <dbReference type="ARBA" id="ARBA00022989"/>
    </source>
</evidence>
<feature type="transmembrane region" description="Helical" evidence="8">
    <location>
        <begin position="409"/>
        <end position="432"/>
    </location>
</feature>
<evidence type="ECO:0000256" key="1">
    <source>
        <dbReference type="ARBA" id="ARBA00004141"/>
    </source>
</evidence>
<feature type="domain" description="Major facilitator superfamily (MFS) profile" evidence="9">
    <location>
        <begin position="17"/>
        <end position="436"/>
    </location>
</feature>
<dbReference type="AlphaFoldDB" id="A0A1Z9YUV7"/>
<feature type="transmembrane region" description="Helical" evidence="8">
    <location>
        <begin position="108"/>
        <end position="129"/>
    </location>
</feature>
<dbReference type="InterPro" id="IPR005829">
    <property type="entry name" value="Sugar_transporter_CS"/>
</dbReference>
<comment type="similarity">
    <text evidence="2 7">Belongs to the major facilitator superfamily. Sugar transporter (TC 2.A.1.1) family.</text>
</comment>
<dbReference type="InterPro" id="IPR020846">
    <property type="entry name" value="MFS_dom"/>
</dbReference>